<keyword evidence="1" id="KW-0472">Membrane</keyword>
<keyword evidence="1" id="KW-1133">Transmembrane helix</keyword>
<protein>
    <submittedName>
        <fullName evidence="2">ISXoo2 transposase</fullName>
    </submittedName>
</protein>
<organism evidence="2">
    <name type="scientific">mine drainage metagenome</name>
    <dbReference type="NCBI Taxonomy" id="410659"/>
    <lineage>
        <taxon>unclassified sequences</taxon>
        <taxon>metagenomes</taxon>
        <taxon>ecological metagenomes</taxon>
    </lineage>
</organism>
<feature type="transmembrane region" description="Helical" evidence="1">
    <location>
        <begin position="6"/>
        <end position="23"/>
    </location>
</feature>
<dbReference type="AlphaFoldDB" id="T0Z4P4"/>
<proteinExistence type="predicted"/>
<sequence>MGKGAFWSCHAGGLRGALFVTLLRRMMRGRRKPLHLIVDGLSAHKTRVVRDYVDAFFRHPSVAYISDC</sequence>
<reference evidence="2" key="1">
    <citation type="submission" date="2013-08" db="EMBL/GenBank/DDBJ databases">
        <authorList>
            <person name="Mendez C."/>
            <person name="Richter M."/>
            <person name="Ferrer M."/>
            <person name="Sanchez J."/>
        </authorList>
    </citation>
    <scope>NUCLEOTIDE SEQUENCE</scope>
</reference>
<evidence type="ECO:0000256" key="1">
    <source>
        <dbReference type="SAM" id="Phobius"/>
    </source>
</evidence>
<dbReference type="EMBL" id="AUZX01011498">
    <property type="protein sequence ID" value="EQD43026.1"/>
    <property type="molecule type" value="Genomic_DNA"/>
</dbReference>
<reference evidence="2" key="2">
    <citation type="journal article" date="2014" name="ISME J.">
        <title>Microbial stratification in low pH oxic and suboxic macroscopic growths along an acid mine drainage.</title>
        <authorList>
            <person name="Mendez-Garcia C."/>
            <person name="Mesa V."/>
            <person name="Sprenger R.R."/>
            <person name="Richter M."/>
            <person name="Diez M.S."/>
            <person name="Solano J."/>
            <person name="Bargiela R."/>
            <person name="Golyshina O.V."/>
            <person name="Manteca A."/>
            <person name="Ramos J.L."/>
            <person name="Gallego J.R."/>
            <person name="Llorente I."/>
            <person name="Martins Dos Santos V.A."/>
            <person name="Jensen O.N."/>
            <person name="Pelaez A.I."/>
            <person name="Sanchez J."/>
            <person name="Ferrer M."/>
        </authorList>
    </citation>
    <scope>NUCLEOTIDE SEQUENCE</scope>
</reference>
<gene>
    <name evidence="2" type="ORF">B1A_15667</name>
</gene>
<name>T0Z4P4_9ZZZZ</name>
<evidence type="ECO:0000313" key="2">
    <source>
        <dbReference type="EMBL" id="EQD43026.1"/>
    </source>
</evidence>
<accession>T0Z4P4</accession>
<comment type="caution">
    <text evidence="2">The sequence shown here is derived from an EMBL/GenBank/DDBJ whole genome shotgun (WGS) entry which is preliminary data.</text>
</comment>
<keyword evidence="1" id="KW-0812">Transmembrane</keyword>